<evidence type="ECO:0000256" key="12">
    <source>
        <dbReference type="PIRSR" id="PIRSR037470-50"/>
    </source>
</evidence>
<evidence type="ECO:0000256" key="1">
    <source>
        <dbReference type="ARBA" id="ARBA00000156"/>
    </source>
</evidence>
<dbReference type="InterPro" id="IPR017213">
    <property type="entry name" value="Peptidase_S54_rhomboid_met"/>
</dbReference>
<gene>
    <name evidence="16" type="primary">20195132</name>
    <name evidence="15" type="ORF">HELRODRAFT_109972</name>
</gene>
<dbReference type="GO" id="GO:0004252">
    <property type="term" value="F:serine-type endopeptidase activity"/>
    <property type="evidence" value="ECO:0000318"/>
    <property type="project" value="GO_Central"/>
</dbReference>
<dbReference type="InterPro" id="IPR051739">
    <property type="entry name" value="Rhomboid_IM_Serine_Proteases"/>
</dbReference>
<evidence type="ECO:0000256" key="13">
    <source>
        <dbReference type="SAM" id="Phobius"/>
    </source>
</evidence>
<feature type="domain" description="Peptidase S54 rhomboid" evidence="14">
    <location>
        <begin position="94"/>
        <end position="236"/>
    </location>
</feature>
<evidence type="ECO:0000256" key="3">
    <source>
        <dbReference type="ARBA" id="ARBA00009045"/>
    </source>
</evidence>
<evidence type="ECO:0000256" key="6">
    <source>
        <dbReference type="ARBA" id="ARBA00022692"/>
    </source>
</evidence>
<evidence type="ECO:0000256" key="2">
    <source>
        <dbReference type="ARBA" id="ARBA00004141"/>
    </source>
</evidence>
<keyword evidence="17" id="KW-1185">Reference proteome</keyword>
<dbReference type="FunCoup" id="T1EEY0">
    <property type="interactions" value="195"/>
</dbReference>
<evidence type="ECO:0000313" key="15">
    <source>
        <dbReference type="EMBL" id="ESO08983.1"/>
    </source>
</evidence>
<feature type="transmembrane region" description="Helical" evidence="13">
    <location>
        <begin position="131"/>
        <end position="152"/>
    </location>
</feature>
<accession>T1EEY0</accession>
<name>T1EEY0_HELRO</name>
<dbReference type="GO" id="GO:0016020">
    <property type="term" value="C:membrane"/>
    <property type="evidence" value="ECO:0007669"/>
    <property type="project" value="UniProtKB-SubCell"/>
</dbReference>
<dbReference type="GO" id="GO:0006508">
    <property type="term" value="P:proteolysis"/>
    <property type="evidence" value="ECO:0007669"/>
    <property type="project" value="UniProtKB-KW"/>
</dbReference>
<dbReference type="GeneID" id="20195132"/>
<evidence type="ECO:0000256" key="5">
    <source>
        <dbReference type="ARBA" id="ARBA00022670"/>
    </source>
</evidence>
<dbReference type="HOGENOM" id="CLU_048023_0_0_1"/>
<organism evidence="16 17">
    <name type="scientific">Helobdella robusta</name>
    <name type="common">Californian leech</name>
    <dbReference type="NCBI Taxonomy" id="6412"/>
    <lineage>
        <taxon>Eukaryota</taxon>
        <taxon>Metazoa</taxon>
        <taxon>Spiralia</taxon>
        <taxon>Lophotrochozoa</taxon>
        <taxon>Annelida</taxon>
        <taxon>Clitellata</taxon>
        <taxon>Hirudinea</taxon>
        <taxon>Rhynchobdellida</taxon>
        <taxon>Glossiphoniidae</taxon>
        <taxon>Helobdella</taxon>
    </lineage>
</organism>
<dbReference type="PANTHER" id="PTHR45840">
    <property type="entry name" value="RHOMBOID-RELATED PROTEIN"/>
    <property type="match status" value="1"/>
</dbReference>
<reference evidence="15 17" key="2">
    <citation type="journal article" date="2013" name="Nature">
        <title>Insights into bilaterian evolution from three spiralian genomes.</title>
        <authorList>
            <person name="Simakov O."/>
            <person name="Marletaz F."/>
            <person name="Cho S.J."/>
            <person name="Edsinger-Gonzales E."/>
            <person name="Havlak P."/>
            <person name="Hellsten U."/>
            <person name="Kuo D.H."/>
            <person name="Larsson T."/>
            <person name="Lv J."/>
            <person name="Arendt D."/>
            <person name="Savage R."/>
            <person name="Osoegawa K."/>
            <person name="de Jong P."/>
            <person name="Grimwood J."/>
            <person name="Chapman J.A."/>
            <person name="Shapiro H."/>
            <person name="Aerts A."/>
            <person name="Otillar R.P."/>
            <person name="Terry A.Y."/>
            <person name="Boore J.L."/>
            <person name="Grigoriev I.V."/>
            <person name="Lindberg D.R."/>
            <person name="Seaver E.C."/>
            <person name="Weisblat D.A."/>
            <person name="Putnam N.H."/>
            <person name="Rokhsar D.S."/>
        </authorList>
    </citation>
    <scope>NUCLEOTIDE SEQUENCE</scope>
</reference>
<dbReference type="Pfam" id="PF01694">
    <property type="entry name" value="Rhomboid"/>
    <property type="match status" value="1"/>
</dbReference>
<feature type="transmembrane region" description="Helical" evidence="13">
    <location>
        <begin position="215"/>
        <end position="235"/>
    </location>
</feature>
<evidence type="ECO:0000313" key="17">
    <source>
        <dbReference type="Proteomes" id="UP000015101"/>
    </source>
</evidence>
<dbReference type="CTD" id="20195132"/>
<dbReference type="OrthoDB" id="418595at2759"/>
<comment type="subcellular location">
    <subcellularLocation>
        <location evidence="2">Membrane</location>
        <topology evidence="2">Multi-pass membrane protein</topology>
    </subcellularLocation>
</comment>
<feature type="active site" evidence="12">
    <location>
        <position position="220"/>
    </location>
</feature>
<evidence type="ECO:0000256" key="9">
    <source>
        <dbReference type="ARBA" id="ARBA00022989"/>
    </source>
</evidence>
<keyword evidence="5" id="KW-0645">Protease</keyword>
<reference evidence="16" key="3">
    <citation type="submission" date="2015-06" db="UniProtKB">
        <authorList>
            <consortium name="EnsemblMetazoa"/>
        </authorList>
    </citation>
    <scope>IDENTIFICATION</scope>
</reference>
<comment type="similarity">
    <text evidence="3 11">Belongs to the peptidase S54 family.</text>
</comment>
<keyword evidence="8" id="KW-0720">Serine protease</keyword>
<dbReference type="SUPFAM" id="SSF144091">
    <property type="entry name" value="Rhomboid-like"/>
    <property type="match status" value="1"/>
</dbReference>
<feature type="transmembrane region" description="Helical" evidence="13">
    <location>
        <begin position="158"/>
        <end position="180"/>
    </location>
</feature>
<dbReference type="STRING" id="6412.T1EEY0"/>
<keyword evidence="6 13" id="KW-0812">Transmembrane</keyword>
<feature type="transmembrane region" description="Helical" evidence="13">
    <location>
        <begin position="49"/>
        <end position="68"/>
    </location>
</feature>
<evidence type="ECO:0000259" key="14">
    <source>
        <dbReference type="Pfam" id="PF01694"/>
    </source>
</evidence>
<feature type="transmembrane region" description="Helical" evidence="13">
    <location>
        <begin position="247"/>
        <end position="268"/>
    </location>
</feature>
<dbReference type="Gene3D" id="1.20.1540.10">
    <property type="entry name" value="Rhomboid-like"/>
    <property type="match status" value="1"/>
</dbReference>
<dbReference type="InterPro" id="IPR022764">
    <property type="entry name" value="Peptidase_S54_rhomboid_dom"/>
</dbReference>
<dbReference type="eggNOG" id="KOG2289">
    <property type="taxonomic scope" value="Eukaryota"/>
</dbReference>
<keyword evidence="7" id="KW-0378">Hydrolase</keyword>
<evidence type="ECO:0000256" key="4">
    <source>
        <dbReference type="ARBA" id="ARBA00013039"/>
    </source>
</evidence>
<reference evidence="17" key="1">
    <citation type="submission" date="2012-12" db="EMBL/GenBank/DDBJ databases">
        <authorList>
            <person name="Hellsten U."/>
            <person name="Grimwood J."/>
            <person name="Chapman J.A."/>
            <person name="Shapiro H."/>
            <person name="Aerts A."/>
            <person name="Otillar R.P."/>
            <person name="Terry A.Y."/>
            <person name="Boore J.L."/>
            <person name="Simakov O."/>
            <person name="Marletaz F."/>
            <person name="Cho S.-J."/>
            <person name="Edsinger-Gonzales E."/>
            <person name="Havlak P."/>
            <person name="Kuo D.-H."/>
            <person name="Larsson T."/>
            <person name="Lv J."/>
            <person name="Arendt D."/>
            <person name="Savage R."/>
            <person name="Osoegawa K."/>
            <person name="de Jong P."/>
            <person name="Lindberg D.R."/>
            <person name="Seaver E.C."/>
            <person name="Weisblat D.A."/>
            <person name="Putnam N.H."/>
            <person name="Grigoriev I.V."/>
            <person name="Rokhsar D.S."/>
        </authorList>
    </citation>
    <scope>NUCLEOTIDE SEQUENCE</scope>
</reference>
<dbReference type="EMBL" id="AMQM01003143">
    <property type="status" value="NOT_ANNOTATED_CDS"/>
    <property type="molecule type" value="Genomic_DNA"/>
</dbReference>
<evidence type="ECO:0000256" key="11">
    <source>
        <dbReference type="PIRNR" id="PIRNR037470"/>
    </source>
</evidence>
<dbReference type="EMBL" id="KB096023">
    <property type="protein sequence ID" value="ESO08983.1"/>
    <property type="molecule type" value="Genomic_DNA"/>
</dbReference>
<keyword evidence="9 13" id="KW-1133">Transmembrane helix</keyword>
<evidence type="ECO:0000256" key="10">
    <source>
        <dbReference type="ARBA" id="ARBA00023136"/>
    </source>
</evidence>
<evidence type="ECO:0000313" key="16">
    <source>
        <dbReference type="EnsemblMetazoa" id="HelroP109972"/>
    </source>
</evidence>
<evidence type="ECO:0000256" key="7">
    <source>
        <dbReference type="ARBA" id="ARBA00022801"/>
    </source>
</evidence>
<dbReference type="KEGG" id="hro:HELRODRAFT_109972"/>
<protein>
    <recommendedName>
        <fullName evidence="4">rhomboid protease</fullName>
        <ecNumber evidence="4">3.4.21.105</ecNumber>
    </recommendedName>
</protein>
<keyword evidence="10 13" id="KW-0472">Membrane</keyword>
<dbReference type="AlphaFoldDB" id="T1EEY0"/>
<dbReference type="InParanoid" id="T1EEY0"/>
<feature type="transmembrane region" description="Helical" evidence="13">
    <location>
        <begin position="98"/>
        <end position="119"/>
    </location>
</feature>
<dbReference type="EC" id="3.4.21.105" evidence="4"/>
<dbReference type="InterPro" id="IPR035952">
    <property type="entry name" value="Rhomboid-like_sf"/>
</dbReference>
<comment type="catalytic activity">
    <reaction evidence="1">
        <text>Cleaves type-1 transmembrane domains using a catalytic dyad composed of serine and histidine that are contributed by different transmembrane domains.</text>
        <dbReference type="EC" id="3.4.21.105"/>
    </reaction>
</comment>
<dbReference type="RefSeq" id="XP_009013005.1">
    <property type="nucleotide sequence ID" value="XM_009014757.1"/>
</dbReference>
<proteinExistence type="inferred from homology"/>
<dbReference type="OMA" id="ECRQEAW"/>
<feature type="active site" description="Nucleophile" evidence="12">
    <location>
        <position position="162"/>
    </location>
</feature>
<dbReference type="FunFam" id="1.20.1540.10:FF:000007">
    <property type="entry name" value="Rhomboid like 2"/>
    <property type="match status" value="1"/>
</dbReference>
<evidence type="ECO:0000256" key="8">
    <source>
        <dbReference type="ARBA" id="ARBA00022825"/>
    </source>
</evidence>
<dbReference type="PIRSF" id="PIRSF037470">
    <property type="entry name" value="Rhomboid"/>
    <property type="match status" value="1"/>
</dbReference>
<dbReference type="EnsemblMetazoa" id="HelroT109972">
    <property type="protein sequence ID" value="HelroP109972"/>
    <property type="gene ID" value="HelroG109972"/>
</dbReference>
<sequence>MRVVSKELTNFQRLLRTAVSSVVPSKQLPTGETYVDHYFQYYSCCPPPLFMITVSIIELVIFIVYAKIQKTETSWTTGAPLYSPLTYNPFRRYEAWRFISYMFIHDGIMHILSNLIFQLIIGLPLELFHKFWRVGIVYVLGVIAGSLATSIFDNKTYLVGASGGCYALIGAHFATIIMNWKNMTHDWMSGPLKFIFTSVDIGVAIWSRYNNPNRVAYAAHFAGLAAGVLIGVPVLRNIEVLRWEKILFWVCLALYLLLVLFSICWNGFYPDFPPTDWRPCCPGA</sequence>
<dbReference type="Proteomes" id="UP000015101">
    <property type="component" value="Unassembled WGS sequence"/>
</dbReference>
<dbReference type="PANTHER" id="PTHR45840:SF2">
    <property type="entry name" value="PROTEIN RHOMBOID-RELATED"/>
    <property type="match status" value="1"/>
</dbReference>